<protein>
    <submittedName>
        <fullName evidence="2">PPM-type phosphatase domain-containing protein</fullName>
    </submittedName>
</protein>
<evidence type="ECO:0000313" key="1">
    <source>
        <dbReference type="Proteomes" id="UP000035642"/>
    </source>
</evidence>
<evidence type="ECO:0000313" key="2">
    <source>
        <dbReference type="WBParaSite" id="ACAC_0001442101-mRNA-1"/>
    </source>
</evidence>
<reference evidence="1" key="1">
    <citation type="submission" date="2012-09" db="EMBL/GenBank/DDBJ databases">
        <authorList>
            <person name="Martin A.A."/>
        </authorList>
    </citation>
    <scope>NUCLEOTIDE SEQUENCE</scope>
</reference>
<dbReference type="WBParaSite" id="ACAC_0001442101-mRNA-1">
    <property type="protein sequence ID" value="ACAC_0001442101-mRNA-1"/>
    <property type="gene ID" value="ACAC_0001442101"/>
</dbReference>
<name>A0A0K0DRN2_ANGCA</name>
<dbReference type="AlphaFoldDB" id="A0A0K0DRN2"/>
<reference evidence="2" key="2">
    <citation type="submission" date="2017-02" db="UniProtKB">
        <authorList>
            <consortium name="WormBaseParasite"/>
        </authorList>
    </citation>
    <scope>IDENTIFICATION</scope>
</reference>
<proteinExistence type="predicted"/>
<keyword evidence="1" id="KW-1185">Reference proteome</keyword>
<sequence length="237" mass="27078">MDDAYAEVILKNNRRMGEEQWKQHIFDEFKAALFAEDLKLSVRPMLGVIMCRGDGYMVYSGAPGRYVQHSLKDNIHKMSCWTRIKQADSCRRIQPVFAVEKDLTSLEESVAIDDGDFTRMVSKVEWTPQLPPLTASYGTGQVLQAMLDNGSKPSPEDVNCEMAEYVVEKVIKKCLNSTTATRRPVCKKYHSAERHQRKTEEFKRWTLEPGLINLVFHLSICSISLFVLSKVFISSYA</sequence>
<dbReference type="Proteomes" id="UP000035642">
    <property type="component" value="Unassembled WGS sequence"/>
</dbReference>
<accession>A0A0K0DRN2</accession>
<organism evidence="1 2">
    <name type="scientific">Angiostrongylus cantonensis</name>
    <name type="common">Rat lungworm</name>
    <dbReference type="NCBI Taxonomy" id="6313"/>
    <lineage>
        <taxon>Eukaryota</taxon>
        <taxon>Metazoa</taxon>
        <taxon>Ecdysozoa</taxon>
        <taxon>Nematoda</taxon>
        <taxon>Chromadorea</taxon>
        <taxon>Rhabditida</taxon>
        <taxon>Rhabditina</taxon>
        <taxon>Rhabditomorpha</taxon>
        <taxon>Strongyloidea</taxon>
        <taxon>Metastrongylidae</taxon>
        <taxon>Angiostrongylus</taxon>
    </lineage>
</organism>